<dbReference type="SUPFAM" id="SSF52317">
    <property type="entry name" value="Class I glutamine amidotransferase-like"/>
    <property type="match status" value="1"/>
</dbReference>
<keyword evidence="2" id="KW-0808">Transferase</keyword>
<sequence>MGYELNICAPVLGHALPSELENYAGVVVLGGPMSVNDDEPYLQTEMVWVQQVLDAHLPYLGICLGAQMLAKVLGAQVDTHPTELEEIGYYRVQATTAGAMLFPNELYVYQWHSQGFEVPAGAVLIAEGQDFPNQAFLWGDRSYGLQFHPEMTAQMLDFWTEQGADLLGGPNTQSREQQLKNHHRYRQPVDLWLETFLNNWLSNTPQPA</sequence>
<dbReference type="GO" id="GO:0005829">
    <property type="term" value="C:cytosol"/>
    <property type="evidence" value="ECO:0007669"/>
    <property type="project" value="TreeGrafter"/>
</dbReference>
<accession>A0A2W4W2D8</accession>
<dbReference type="Gene3D" id="3.40.50.880">
    <property type="match status" value="1"/>
</dbReference>
<dbReference type="InterPro" id="IPR029062">
    <property type="entry name" value="Class_I_gatase-like"/>
</dbReference>
<keyword evidence="2" id="KW-0315">Glutamine amidotransferase</keyword>
<protein>
    <submittedName>
        <fullName evidence="2">Glutamine amidotransferase</fullName>
    </submittedName>
</protein>
<reference evidence="2 3" key="2">
    <citation type="submission" date="2018-06" db="EMBL/GenBank/DDBJ databases">
        <title>Metagenomic assembly of (sub)arctic Cyanobacteria and their associated microbiome from non-axenic cultures.</title>
        <authorList>
            <person name="Baurain D."/>
        </authorList>
    </citation>
    <scope>NUCLEOTIDE SEQUENCE [LARGE SCALE GENOMIC DNA]</scope>
    <source>
        <strain evidence="2">ULC129bin1</strain>
    </source>
</reference>
<evidence type="ECO:0000313" key="3">
    <source>
        <dbReference type="Proteomes" id="UP000249354"/>
    </source>
</evidence>
<proteinExistence type="predicted"/>
<name>A0A2W4W2D8_9CYAN</name>
<comment type="caution">
    <text evidence="2">The sequence shown here is derived from an EMBL/GenBank/DDBJ whole genome shotgun (WGS) entry which is preliminary data.</text>
</comment>
<evidence type="ECO:0000259" key="1">
    <source>
        <dbReference type="Pfam" id="PF00117"/>
    </source>
</evidence>
<dbReference type="InterPro" id="IPR044992">
    <property type="entry name" value="ChyE-like"/>
</dbReference>
<dbReference type="InterPro" id="IPR017926">
    <property type="entry name" value="GATASE"/>
</dbReference>
<dbReference type="PRINTS" id="PR00096">
    <property type="entry name" value="GATASE"/>
</dbReference>
<feature type="domain" description="Glutamine amidotransferase" evidence="1">
    <location>
        <begin position="19"/>
        <end position="153"/>
    </location>
</feature>
<dbReference type="PROSITE" id="PS51273">
    <property type="entry name" value="GATASE_TYPE_1"/>
    <property type="match status" value="1"/>
</dbReference>
<gene>
    <name evidence="2" type="ORF">DCF25_09325</name>
</gene>
<organism evidence="2 3">
    <name type="scientific">Leptolyngbya foveolarum</name>
    <dbReference type="NCBI Taxonomy" id="47253"/>
    <lineage>
        <taxon>Bacteria</taxon>
        <taxon>Bacillati</taxon>
        <taxon>Cyanobacteriota</taxon>
        <taxon>Cyanophyceae</taxon>
        <taxon>Leptolyngbyales</taxon>
        <taxon>Leptolyngbyaceae</taxon>
        <taxon>Leptolyngbya group</taxon>
        <taxon>Leptolyngbya</taxon>
    </lineage>
</organism>
<dbReference type="Proteomes" id="UP000249354">
    <property type="component" value="Unassembled WGS sequence"/>
</dbReference>
<dbReference type="CDD" id="cd01741">
    <property type="entry name" value="GATase1_1"/>
    <property type="match status" value="1"/>
</dbReference>
<dbReference type="EMBL" id="QBMC01000051">
    <property type="protein sequence ID" value="PZO18711.1"/>
    <property type="molecule type" value="Genomic_DNA"/>
</dbReference>
<dbReference type="PRINTS" id="PR00097">
    <property type="entry name" value="ANTSNTHASEII"/>
</dbReference>
<evidence type="ECO:0000313" key="2">
    <source>
        <dbReference type="EMBL" id="PZO18711.1"/>
    </source>
</evidence>
<dbReference type="AlphaFoldDB" id="A0A2W4W2D8"/>
<dbReference type="PANTHER" id="PTHR42695:SF5">
    <property type="entry name" value="GLUTAMINE AMIDOTRANSFERASE YLR126C-RELATED"/>
    <property type="match status" value="1"/>
</dbReference>
<reference evidence="3" key="1">
    <citation type="submission" date="2018-04" db="EMBL/GenBank/DDBJ databases">
        <authorList>
            <person name="Cornet L."/>
        </authorList>
    </citation>
    <scope>NUCLEOTIDE SEQUENCE [LARGE SCALE GENOMIC DNA]</scope>
</reference>
<dbReference type="Pfam" id="PF00117">
    <property type="entry name" value="GATase"/>
    <property type="match status" value="1"/>
</dbReference>
<dbReference type="GO" id="GO:0016740">
    <property type="term" value="F:transferase activity"/>
    <property type="evidence" value="ECO:0007669"/>
    <property type="project" value="UniProtKB-KW"/>
</dbReference>
<dbReference type="PANTHER" id="PTHR42695">
    <property type="entry name" value="GLUTAMINE AMIDOTRANSFERASE YLR126C-RELATED"/>
    <property type="match status" value="1"/>
</dbReference>